<accession>U3KRF3</accession>
<keyword evidence="5" id="KW-0002">3D-structure</keyword>
<proteinExistence type="evidence at protein level"/>
<dbReference type="GO" id="GO:0043066">
    <property type="term" value="P:negative regulation of apoptotic process"/>
    <property type="evidence" value="ECO:0007669"/>
    <property type="project" value="TreeGrafter"/>
</dbReference>
<dbReference type="PROSITE" id="PS00260">
    <property type="entry name" value="GLUCAGON"/>
    <property type="match status" value="1"/>
</dbReference>
<keyword evidence="3" id="KW-0964">Secreted</keyword>
<protein>
    <submittedName>
        <fullName evidence="5">Liraglutide</fullName>
    </submittedName>
</protein>
<evidence type="ECO:0000256" key="1">
    <source>
        <dbReference type="ARBA" id="ARBA00004613"/>
    </source>
</evidence>
<dbReference type="InterPro" id="IPR000532">
    <property type="entry name" value="Glucagon_GIP_secretin_VIP"/>
</dbReference>
<comment type="subcellular location">
    <subcellularLocation>
        <location evidence="1">Secreted</location>
    </subcellularLocation>
</comment>
<dbReference type="AlphaFoldDB" id="U3KRF3"/>
<dbReference type="Pfam" id="PF00123">
    <property type="entry name" value="Hormone_2"/>
    <property type="match status" value="1"/>
</dbReference>
<dbReference type="PDB" id="4APD">
    <property type="method" value="NMR"/>
    <property type="chains" value="A=1-31"/>
</dbReference>
<dbReference type="InterPro" id="IPR015550">
    <property type="entry name" value="Glucagon"/>
</dbReference>
<name>U3KRF3_YEASX</name>
<dbReference type="SMR" id="U3KRF3"/>
<dbReference type="PANTHER" id="PTHR11418:SF0">
    <property type="entry name" value="PRO-GLUCAGON"/>
    <property type="match status" value="1"/>
</dbReference>
<reference evidence="5" key="1">
    <citation type="submission" date="2012-04" db="PDB data bank">
        <title>Liraglutide.</title>
        <authorList>
            <person name="Steensgaard D.B."/>
            <person name="Thomsen J.K."/>
            <person name="Strauss H."/>
            <person name="Normann M."/>
            <person name="Ludvigsen S."/>
        </authorList>
    </citation>
    <scope>STRUCTURE BY NMR</scope>
</reference>
<evidence type="ECO:0000259" key="4">
    <source>
        <dbReference type="PROSITE" id="PS00260"/>
    </source>
</evidence>
<dbReference type="GO" id="GO:0005179">
    <property type="term" value="F:hormone activity"/>
    <property type="evidence" value="ECO:0007669"/>
    <property type="project" value="InterPro"/>
</dbReference>
<sequence length="31" mass="3384">HAEGTFTSDVSSYLEGQAAKEFIAWLVRGRG</sequence>
<evidence type="ECO:0000256" key="2">
    <source>
        <dbReference type="ARBA" id="ARBA00008369"/>
    </source>
</evidence>
<evidence type="ECO:0000313" key="5">
    <source>
        <dbReference type="PDB" id="4APD"/>
    </source>
</evidence>
<feature type="domain" description="Glucagon / GIP / secretin / VIP family" evidence="4">
    <location>
        <begin position="1"/>
        <end position="23"/>
    </location>
</feature>
<dbReference type="GO" id="GO:0007188">
    <property type="term" value="P:adenylate cyclase-modulating G protein-coupled receptor signaling pathway"/>
    <property type="evidence" value="ECO:0007669"/>
    <property type="project" value="TreeGrafter"/>
</dbReference>
<comment type="similarity">
    <text evidence="2">Belongs to the glucagon family.</text>
</comment>
<organism evidence="5">
    <name type="scientific">Saccharomyces cerevisiae</name>
    <name type="common">Baker's yeast</name>
    <dbReference type="NCBI Taxonomy" id="4932"/>
    <lineage>
        <taxon>Eukaryota</taxon>
        <taxon>Fungi</taxon>
        <taxon>Dikarya</taxon>
        <taxon>Ascomycota</taxon>
        <taxon>Saccharomycotina</taxon>
        <taxon>Saccharomycetes</taxon>
        <taxon>Saccharomycetales</taxon>
        <taxon>Saccharomycetaceae</taxon>
        <taxon>Saccharomyces</taxon>
    </lineage>
</organism>
<evidence type="ECO:0000256" key="3">
    <source>
        <dbReference type="ARBA" id="ARBA00022525"/>
    </source>
</evidence>
<dbReference type="GO" id="GO:0010737">
    <property type="term" value="P:protein kinase A signaling"/>
    <property type="evidence" value="ECO:0007669"/>
    <property type="project" value="TreeGrafter"/>
</dbReference>
<dbReference type="Gene3D" id="6.10.250.590">
    <property type="match status" value="1"/>
</dbReference>
<dbReference type="GO" id="GO:0031769">
    <property type="term" value="F:glucagon receptor binding"/>
    <property type="evidence" value="ECO:0007669"/>
    <property type="project" value="TreeGrafter"/>
</dbReference>
<dbReference type="SMART" id="SM00070">
    <property type="entry name" value="GLUCA"/>
    <property type="match status" value="1"/>
</dbReference>
<dbReference type="PANTHER" id="PTHR11418">
    <property type="entry name" value="GLUCAGON"/>
    <property type="match status" value="1"/>
</dbReference>
<dbReference type="GO" id="GO:0005576">
    <property type="term" value="C:extracellular region"/>
    <property type="evidence" value="ECO:0007669"/>
    <property type="project" value="UniProtKB-SubCell"/>
</dbReference>